<evidence type="ECO:0000256" key="4">
    <source>
        <dbReference type="ARBA" id="ARBA00022801"/>
    </source>
</evidence>
<keyword evidence="2 8" id="KW-0645">Protease</keyword>
<keyword evidence="7" id="KW-0456">Lyase</keyword>
<feature type="region of interest" description="Disordered" evidence="9">
    <location>
        <begin position="181"/>
        <end position="215"/>
    </location>
</feature>
<sequence length="215" mass="23862">MPDFIAKVDWARHTYNARAETVDTKTTYKKAWAAGHRCIIPTEAIYEPNYESGQSVRWRIRKGNGEPIGVAGIYRSYQGPGGREMFAFSMLTVNADDHPFMRQFHAPGDEKRMVVILEPEDFEGWLTCPVSEAKARYCQQWHGELVGEPVPLPKRPKRTATPRSDSTSLLDLIAGDDELRSGAGMSGAVGPIQKTKRGKTLPPKEPGIGTTGDLF</sequence>
<dbReference type="InterPro" id="IPR036590">
    <property type="entry name" value="SRAP-like"/>
</dbReference>
<organism evidence="10 11">
    <name type="scientific">Rhodoferax saidenbachensis</name>
    <dbReference type="NCBI Taxonomy" id="1484693"/>
    <lineage>
        <taxon>Bacteria</taxon>
        <taxon>Pseudomonadati</taxon>
        <taxon>Pseudomonadota</taxon>
        <taxon>Betaproteobacteria</taxon>
        <taxon>Burkholderiales</taxon>
        <taxon>Comamonadaceae</taxon>
        <taxon>Rhodoferax</taxon>
    </lineage>
</organism>
<evidence type="ECO:0000256" key="5">
    <source>
        <dbReference type="ARBA" id="ARBA00023124"/>
    </source>
</evidence>
<reference evidence="10 11" key="1">
    <citation type="submission" date="2023-07" db="EMBL/GenBank/DDBJ databases">
        <title>Sorghum-associated microbial communities from plants grown in Nebraska, USA.</title>
        <authorList>
            <person name="Schachtman D."/>
        </authorList>
    </citation>
    <scope>NUCLEOTIDE SEQUENCE [LARGE SCALE GENOMIC DNA]</scope>
    <source>
        <strain evidence="10 11">BE308</strain>
    </source>
</reference>
<name>A0ABU1ZR31_9BURK</name>
<evidence type="ECO:0000256" key="9">
    <source>
        <dbReference type="SAM" id="MobiDB-lite"/>
    </source>
</evidence>
<evidence type="ECO:0000313" key="10">
    <source>
        <dbReference type="EMBL" id="MDR7307943.1"/>
    </source>
</evidence>
<evidence type="ECO:0000256" key="1">
    <source>
        <dbReference type="ARBA" id="ARBA00008136"/>
    </source>
</evidence>
<dbReference type="EMBL" id="JAVDXO010000008">
    <property type="protein sequence ID" value="MDR7307943.1"/>
    <property type="molecule type" value="Genomic_DNA"/>
</dbReference>
<dbReference type="PANTHER" id="PTHR13604">
    <property type="entry name" value="DC12-RELATED"/>
    <property type="match status" value="1"/>
</dbReference>
<accession>A0ABU1ZR31</accession>
<dbReference type="Proteomes" id="UP001268089">
    <property type="component" value="Unassembled WGS sequence"/>
</dbReference>
<keyword evidence="5" id="KW-0190">Covalent protein-DNA linkage</keyword>
<dbReference type="PANTHER" id="PTHR13604:SF0">
    <property type="entry name" value="ABASIC SITE PROCESSING PROTEIN HMCES"/>
    <property type="match status" value="1"/>
</dbReference>
<keyword evidence="3" id="KW-0227">DNA damage</keyword>
<dbReference type="Gene3D" id="3.90.1680.10">
    <property type="entry name" value="SOS response associated peptidase-like"/>
    <property type="match status" value="1"/>
</dbReference>
<evidence type="ECO:0000256" key="7">
    <source>
        <dbReference type="ARBA" id="ARBA00023239"/>
    </source>
</evidence>
<comment type="caution">
    <text evidence="10">The sequence shown here is derived from an EMBL/GenBank/DDBJ whole genome shotgun (WGS) entry which is preliminary data.</text>
</comment>
<comment type="similarity">
    <text evidence="1 8">Belongs to the SOS response-associated peptidase family.</text>
</comment>
<dbReference type="EC" id="3.4.-.-" evidence="8"/>
<evidence type="ECO:0000256" key="6">
    <source>
        <dbReference type="ARBA" id="ARBA00023125"/>
    </source>
</evidence>
<evidence type="ECO:0000256" key="3">
    <source>
        <dbReference type="ARBA" id="ARBA00022763"/>
    </source>
</evidence>
<evidence type="ECO:0000256" key="2">
    <source>
        <dbReference type="ARBA" id="ARBA00022670"/>
    </source>
</evidence>
<keyword evidence="11" id="KW-1185">Reference proteome</keyword>
<proteinExistence type="inferred from homology"/>
<dbReference type="Pfam" id="PF02586">
    <property type="entry name" value="SRAP"/>
    <property type="match status" value="1"/>
</dbReference>
<evidence type="ECO:0000256" key="8">
    <source>
        <dbReference type="RuleBase" id="RU364100"/>
    </source>
</evidence>
<gene>
    <name evidence="10" type="ORF">J2X15_003248</name>
</gene>
<dbReference type="InterPro" id="IPR003738">
    <property type="entry name" value="SRAP"/>
</dbReference>
<dbReference type="SUPFAM" id="SSF143081">
    <property type="entry name" value="BB1717-like"/>
    <property type="match status" value="1"/>
</dbReference>
<protein>
    <recommendedName>
        <fullName evidence="8">Abasic site processing protein</fullName>
        <ecNumber evidence="8">3.4.-.-</ecNumber>
    </recommendedName>
</protein>
<evidence type="ECO:0000313" key="11">
    <source>
        <dbReference type="Proteomes" id="UP001268089"/>
    </source>
</evidence>
<keyword evidence="4 8" id="KW-0378">Hydrolase</keyword>
<keyword evidence="6" id="KW-0238">DNA-binding</keyword>